<dbReference type="PROSITE" id="PS52016">
    <property type="entry name" value="TONB_DEPENDENT_REC_3"/>
    <property type="match status" value="1"/>
</dbReference>
<keyword evidence="4 7" id="KW-0812">Transmembrane</keyword>
<comment type="similarity">
    <text evidence="7">Belongs to the TonB-dependent receptor family.</text>
</comment>
<organism evidence="10 11">
    <name type="scientific">Carboxylicivirga sediminis</name>
    <dbReference type="NCBI Taxonomy" id="2006564"/>
    <lineage>
        <taxon>Bacteria</taxon>
        <taxon>Pseudomonadati</taxon>
        <taxon>Bacteroidota</taxon>
        <taxon>Bacteroidia</taxon>
        <taxon>Marinilabiliales</taxon>
        <taxon>Marinilabiliaceae</taxon>
        <taxon>Carboxylicivirga</taxon>
    </lineage>
</organism>
<keyword evidence="5 7" id="KW-0472">Membrane</keyword>
<dbReference type="Gene3D" id="2.40.170.20">
    <property type="entry name" value="TonB-dependent receptor, beta-barrel domain"/>
    <property type="match status" value="1"/>
</dbReference>
<accession>A0A941IYQ8</accession>
<evidence type="ECO:0000256" key="3">
    <source>
        <dbReference type="ARBA" id="ARBA00022452"/>
    </source>
</evidence>
<evidence type="ECO:0000256" key="1">
    <source>
        <dbReference type="ARBA" id="ARBA00004571"/>
    </source>
</evidence>
<reference evidence="10" key="2">
    <citation type="submission" date="2021-04" db="EMBL/GenBank/DDBJ databases">
        <authorList>
            <person name="Zhang T."/>
            <person name="Zhang Y."/>
            <person name="Lu D."/>
            <person name="Zuo D."/>
            <person name="Du Z."/>
        </authorList>
    </citation>
    <scope>NUCLEOTIDE SEQUENCE</scope>
    <source>
        <strain evidence="10">JR1</strain>
    </source>
</reference>
<sequence length="1046" mass="116786">MKNIISIVYFLLAGMGALLAQHTITGKVVDEQGEAIPGVNILLKGSMKGTISDMNGSYTLSLDDQNGTLVYSFIGYKDHEEVINKRKEIDVILFPEVELLDEVVAVGYNVVKKKDLTGAVAQVKPSDIVKSPVTNYDQALAGRVAGVQVSAADGTPGEGLNIVIRGGNSITGDNSPLYVVDGIPLEDFDPGSISSHDIKDFDVLKDASATAIYGSRGANGVIIITTKEGRSDGKTQISMNTSLGVQWVPSRLEVLSPYEYVKYEKEVAYNKGDTYIESFNTHWQDPELYTKEALAQRGESATSWQDEIFRQAMVQNYNFSLNGGNKTSTIYLSTDYTDQEGTLLNTGFQKMNNNLKFSHRINSKAQMGGYLNYSYIKRIGQDVSGNNRHSVIKEAVTFRPVSPIVDDGRDGGIDYDADPNELRFNPVKSLENTDRYTRQDVIRGNLYLNYDIIKGLRLRVTGTYQVDNRQESLFYKEDTFSGTRGIDGINGTLTDRRYQTLSTSNTLTWKKKFKYIHSVTALGGFEAQQRQSDYFRAKNTNMPVDIFGTDKLHLGTQPTIPESGTTMNTMSSFFGSFNYGLKDRYLLTANFRADGSSKFRGDNKWGYFPSFAAAWRLIEENFVRNLNVFSNLKLRAGYGITGNNRINDFAAFSQMETSTSSGYVLDNIYYAGAYHSNLASSDLKWETTKQMNVGIDYGFLNNRISGVVDYYRKNTTDLLLYAEMAPSSGYNQVFQNVGAVQNEGLEFSISTVNIDKRDFKWSTSFNISFNKNRTIGLNDGQDFMLTNPDWYFKYNEYQYITKVNEPVGMFYGLKYDGVYQMDDFVYDNSESRYVLKPGLPDNGGNVAPGSIKYKDLNGDGTINDKDRAVIGNPHPKHFGGFTNDFQVKNFDLQVFFQWSYGNEILNANRVEFENPGNTTGYNYLSSVADRWTPENPSNEMHGIWFDGVYGAPPTGNHVSDRIVEDGSYLRLKTVSLGYSLGKKALNLLGLSACRIYVAGQNLYTWTNYSGFDPEVSVGKFGALTPGLDYSAYPMSATVMGGLEIKF</sequence>
<dbReference type="NCBIfam" id="TIGR04057">
    <property type="entry name" value="SusC_RagA_signa"/>
    <property type="match status" value="1"/>
</dbReference>
<name>A0A941IYQ8_9BACT</name>
<keyword evidence="3 7" id="KW-1134">Transmembrane beta strand</keyword>
<dbReference type="NCBIfam" id="TIGR04056">
    <property type="entry name" value="OMP_RagA_SusC"/>
    <property type="match status" value="1"/>
</dbReference>
<dbReference type="Proteomes" id="UP000679220">
    <property type="component" value="Unassembled WGS sequence"/>
</dbReference>
<dbReference type="Gene3D" id="2.60.40.1120">
    <property type="entry name" value="Carboxypeptidase-like, regulatory domain"/>
    <property type="match status" value="1"/>
</dbReference>
<keyword evidence="8" id="KW-0732">Signal</keyword>
<dbReference type="InterPro" id="IPR036942">
    <property type="entry name" value="Beta-barrel_TonB_sf"/>
</dbReference>
<keyword evidence="6 7" id="KW-0998">Cell outer membrane</keyword>
<evidence type="ECO:0000256" key="7">
    <source>
        <dbReference type="PROSITE-ProRule" id="PRU01360"/>
    </source>
</evidence>
<dbReference type="EMBL" id="JAGTAR010000051">
    <property type="protein sequence ID" value="MBR8538141.1"/>
    <property type="molecule type" value="Genomic_DNA"/>
</dbReference>
<dbReference type="InterPro" id="IPR039426">
    <property type="entry name" value="TonB-dep_rcpt-like"/>
</dbReference>
<feature type="signal peptide" evidence="8">
    <location>
        <begin position="1"/>
        <end position="20"/>
    </location>
</feature>
<dbReference type="RefSeq" id="WP_212193165.1">
    <property type="nucleotide sequence ID" value="NZ_JAGTAR010000051.1"/>
</dbReference>
<dbReference type="InterPro" id="IPR012910">
    <property type="entry name" value="Plug_dom"/>
</dbReference>
<comment type="subcellular location">
    <subcellularLocation>
        <location evidence="1 7">Cell outer membrane</location>
        <topology evidence="1 7">Multi-pass membrane protein</topology>
    </subcellularLocation>
</comment>
<evidence type="ECO:0000259" key="9">
    <source>
        <dbReference type="Pfam" id="PF07715"/>
    </source>
</evidence>
<feature type="domain" description="TonB-dependent receptor plug" evidence="9">
    <location>
        <begin position="112"/>
        <end position="221"/>
    </location>
</feature>
<keyword evidence="11" id="KW-1185">Reference proteome</keyword>
<evidence type="ECO:0000313" key="11">
    <source>
        <dbReference type="Proteomes" id="UP000679220"/>
    </source>
</evidence>
<protein>
    <submittedName>
        <fullName evidence="10">TonB-dependent receptor</fullName>
    </submittedName>
</protein>
<evidence type="ECO:0000256" key="2">
    <source>
        <dbReference type="ARBA" id="ARBA00022448"/>
    </source>
</evidence>
<dbReference type="Pfam" id="PF07715">
    <property type="entry name" value="Plug"/>
    <property type="match status" value="1"/>
</dbReference>
<dbReference type="SUPFAM" id="SSF49464">
    <property type="entry name" value="Carboxypeptidase regulatory domain-like"/>
    <property type="match status" value="1"/>
</dbReference>
<keyword evidence="2 7" id="KW-0813">Transport</keyword>
<dbReference type="GO" id="GO:0009279">
    <property type="term" value="C:cell outer membrane"/>
    <property type="evidence" value="ECO:0007669"/>
    <property type="project" value="UniProtKB-SubCell"/>
</dbReference>
<keyword evidence="10" id="KW-0675">Receptor</keyword>
<gene>
    <name evidence="10" type="ORF">KDU71_21400</name>
</gene>
<dbReference type="Gene3D" id="2.170.130.10">
    <property type="entry name" value="TonB-dependent receptor, plug domain"/>
    <property type="match status" value="1"/>
</dbReference>
<evidence type="ECO:0000256" key="8">
    <source>
        <dbReference type="SAM" id="SignalP"/>
    </source>
</evidence>
<dbReference type="Pfam" id="PF13715">
    <property type="entry name" value="CarbopepD_reg_2"/>
    <property type="match status" value="1"/>
</dbReference>
<evidence type="ECO:0000256" key="4">
    <source>
        <dbReference type="ARBA" id="ARBA00022692"/>
    </source>
</evidence>
<dbReference type="InterPro" id="IPR023996">
    <property type="entry name" value="TonB-dep_OMP_SusC/RagA"/>
</dbReference>
<dbReference type="AlphaFoldDB" id="A0A941IYQ8"/>
<reference evidence="10" key="1">
    <citation type="journal article" date="2018" name="Int. J. Syst. Evol. Microbiol.">
        <title>Carboxylicivirga sediminis sp. nov., isolated from coastal sediment.</title>
        <authorList>
            <person name="Wang F.Q."/>
            <person name="Ren L.H."/>
            <person name="Zou R.J."/>
            <person name="Sun Y.Z."/>
            <person name="Liu X.J."/>
            <person name="Jiang F."/>
            <person name="Liu L.J."/>
        </authorList>
    </citation>
    <scope>NUCLEOTIDE SEQUENCE</scope>
    <source>
        <strain evidence="10">JR1</strain>
    </source>
</reference>
<dbReference type="SUPFAM" id="SSF56935">
    <property type="entry name" value="Porins"/>
    <property type="match status" value="1"/>
</dbReference>
<evidence type="ECO:0000256" key="5">
    <source>
        <dbReference type="ARBA" id="ARBA00023136"/>
    </source>
</evidence>
<proteinExistence type="inferred from homology"/>
<evidence type="ECO:0000313" key="10">
    <source>
        <dbReference type="EMBL" id="MBR8538141.1"/>
    </source>
</evidence>
<feature type="chain" id="PRO_5037922927" evidence="8">
    <location>
        <begin position="21"/>
        <end position="1046"/>
    </location>
</feature>
<dbReference type="InterPro" id="IPR037066">
    <property type="entry name" value="Plug_dom_sf"/>
</dbReference>
<comment type="caution">
    <text evidence="10">The sequence shown here is derived from an EMBL/GenBank/DDBJ whole genome shotgun (WGS) entry which is preliminary data.</text>
</comment>
<evidence type="ECO:0000256" key="6">
    <source>
        <dbReference type="ARBA" id="ARBA00023237"/>
    </source>
</evidence>
<dbReference type="InterPro" id="IPR023997">
    <property type="entry name" value="TonB-dep_OMP_SusC/RagA_CS"/>
</dbReference>
<dbReference type="InterPro" id="IPR008969">
    <property type="entry name" value="CarboxyPept-like_regulatory"/>
</dbReference>